<dbReference type="InterPro" id="IPR025375">
    <property type="entry name" value="DUF4365"/>
</dbReference>
<evidence type="ECO:0000256" key="1">
    <source>
        <dbReference type="SAM" id="MobiDB-lite"/>
    </source>
</evidence>
<dbReference type="Pfam" id="PF14280">
    <property type="entry name" value="DUF4365"/>
    <property type="match status" value="1"/>
</dbReference>
<evidence type="ECO:0000259" key="2">
    <source>
        <dbReference type="Pfam" id="PF14280"/>
    </source>
</evidence>
<dbReference type="EMBL" id="FOZK01000002">
    <property type="protein sequence ID" value="SFS00179.1"/>
    <property type="molecule type" value="Genomic_DNA"/>
</dbReference>
<gene>
    <name evidence="3" type="ORF">SAMN05216559_2322</name>
</gene>
<name>A0A1I6L9P9_9EURY</name>
<feature type="region of interest" description="Disordered" evidence="1">
    <location>
        <begin position="1"/>
        <end position="23"/>
    </location>
</feature>
<keyword evidence="4" id="KW-1185">Reference proteome</keyword>
<sequence length="609" mass="71863">MANEGEDDRVKPAPYPESDKHEHDAVDVLNIILADSVKSSIDSRDKAPNHDGILEMVDEDNSPIGRLIIQVKKLPDDHIETPKKQMETRHLSYCYACGEPFLIIAVDVQNERAYWKNITVEWFENEDLHNQDYKTIHFPVENVISDSTEDYVEDWRDIADRTRKRNDILEKYQKLKRRSNPTIGKQRPEFRDIHTFLDKYHSLLDSDFEIVKEQLYPRIWKFGFGNIIYEEDELSYTLYPIEDDENDAQIRDIDSDWDEIHKLGANRMSGNPTDNPLRRDPKGFAYNALDHRVPDLFDEYNFDYSSCPFLAIEYIYPFISRFSALLGLEEKERYSVDEIREGYYRYLQFWLSEESKGIFQDRNVSDVHIVIDGFLEGESDDRYDHAHDIAQQRTEEAEIDPPLHRIIAEDYEQEVLERMINALVESSVDFIEKPYNDRDRMDPGSDVSNILEFYSDESIFENIQTYYTNYYKEYNNLAKSNFPALSEILIPSQTNFLLVVVDRDNLRDLRSTCIRRYWLEGKEQSLTVKCHWASDEEIPENYKEMGSGQGGVFEYEGDTYRTPYRGAGSQFMLEFDHSNRVVFDEVHRRMESEMKSYLAEKKVPIQYDS</sequence>
<dbReference type="AlphaFoldDB" id="A0A1I6L9P9"/>
<proteinExistence type="predicted"/>
<evidence type="ECO:0000313" key="4">
    <source>
        <dbReference type="Proteomes" id="UP000199062"/>
    </source>
</evidence>
<dbReference type="Proteomes" id="UP000199062">
    <property type="component" value="Unassembled WGS sequence"/>
</dbReference>
<dbReference type="OrthoDB" id="350366at2157"/>
<reference evidence="3 4" key="1">
    <citation type="submission" date="2016-10" db="EMBL/GenBank/DDBJ databases">
        <authorList>
            <person name="de Groot N.N."/>
        </authorList>
    </citation>
    <scope>NUCLEOTIDE SEQUENCE [LARGE SCALE GENOMIC DNA]</scope>
    <source>
        <strain evidence="3 4">CGMCC 1.10457</strain>
    </source>
</reference>
<protein>
    <recommendedName>
        <fullName evidence="2">DUF4365 domain-containing protein</fullName>
    </recommendedName>
</protein>
<dbReference type="RefSeq" id="WP_089816685.1">
    <property type="nucleotide sequence ID" value="NZ_FOZK01000002.1"/>
</dbReference>
<organism evidence="3 4">
    <name type="scientific">Halomicrobium zhouii</name>
    <dbReference type="NCBI Taxonomy" id="767519"/>
    <lineage>
        <taxon>Archaea</taxon>
        <taxon>Methanobacteriati</taxon>
        <taxon>Methanobacteriota</taxon>
        <taxon>Stenosarchaea group</taxon>
        <taxon>Halobacteria</taxon>
        <taxon>Halobacteriales</taxon>
        <taxon>Haloarculaceae</taxon>
        <taxon>Halomicrobium</taxon>
    </lineage>
</organism>
<feature type="domain" description="DUF4365" evidence="2">
    <location>
        <begin position="29"/>
        <end position="149"/>
    </location>
</feature>
<evidence type="ECO:0000313" key="3">
    <source>
        <dbReference type="EMBL" id="SFS00179.1"/>
    </source>
</evidence>
<accession>A0A1I6L9P9</accession>